<sequence length="128" mass="15251">MLQNSLMDLNSTLSQKLLEFHRAIKDEYLSLIEVFNLYIYGYGYKIDILKEVFPDIFIIDFHESESVITTRNLYEHYSLEPVETELKHALHHINSLLTREKCKAYCHYECKKGLNRKNRELENNSYTA</sequence>
<reference evidence="1" key="1">
    <citation type="submission" date="2011-03" db="EMBL/GenBank/DDBJ databases">
        <title>The Genome Sequence of Nematocida sp1 strain ERTm2.</title>
        <authorList>
            <consortium name="The Broad Institute Genome Sequencing Platform"/>
            <consortium name="The Broad Institute Genome Sequencing Center for Infectious Disease"/>
            <person name="Cuomo C."/>
            <person name="Troemel E."/>
            <person name="Young S.K."/>
            <person name="Zeng Q."/>
            <person name="Gargeya S."/>
            <person name="Fitzgerald M."/>
            <person name="Haas B."/>
            <person name="Abouelleil A."/>
            <person name="Alvarado L."/>
            <person name="Arachchi H.M."/>
            <person name="Berlin A."/>
            <person name="Brown A."/>
            <person name="Chapman S.B."/>
            <person name="Chen Z."/>
            <person name="Dunbar C."/>
            <person name="Freedman E."/>
            <person name="Gearin G."/>
            <person name="Gellesch M."/>
            <person name="Goldberg J."/>
            <person name="Griggs A."/>
            <person name="Gujja S."/>
            <person name="Heilman E.R."/>
            <person name="Heiman D."/>
            <person name="Howarth C."/>
            <person name="Larson L."/>
            <person name="Lui A."/>
            <person name="MacDonald P.J.P."/>
            <person name="Mehta T."/>
            <person name="Montmayeur A."/>
            <person name="Murphy C."/>
            <person name="Neiman D."/>
            <person name="Pearson M."/>
            <person name="Priest M."/>
            <person name="Roberts A."/>
            <person name="Saif S."/>
            <person name="Shea T."/>
            <person name="Shenoy N."/>
            <person name="Sisk P."/>
            <person name="Stolte C."/>
            <person name="Sykes S."/>
            <person name="White J."/>
            <person name="Yandava C."/>
            <person name="Wortman J."/>
            <person name="Nusbaum C."/>
            <person name="Birren B."/>
        </authorList>
    </citation>
    <scope>NUCLEOTIDE SEQUENCE</scope>
    <source>
        <strain evidence="1">ERTm2</strain>
    </source>
</reference>
<proteinExistence type="predicted"/>
<accession>H8Z960</accession>
<evidence type="ECO:0000313" key="1">
    <source>
        <dbReference type="EMBL" id="EHY66491.1"/>
    </source>
</evidence>
<dbReference type="AlphaFoldDB" id="H8Z960"/>
<dbReference type="EMBL" id="JH604633">
    <property type="protein sequence ID" value="EHY66491.1"/>
    <property type="molecule type" value="Genomic_DNA"/>
</dbReference>
<organism evidence="1">
    <name type="scientific">Nematocida ausubeli (strain ATCC PRA-371 / ERTm2)</name>
    <name type="common">Nematode killer fungus</name>
    <dbReference type="NCBI Taxonomy" id="1913371"/>
    <lineage>
        <taxon>Eukaryota</taxon>
        <taxon>Fungi</taxon>
        <taxon>Fungi incertae sedis</taxon>
        <taxon>Microsporidia</taxon>
        <taxon>Nematocida</taxon>
    </lineage>
</organism>
<dbReference type="HOGENOM" id="CLU_1960159_0_0_1"/>
<dbReference type="STRING" id="944018.H8Z960"/>
<protein>
    <submittedName>
        <fullName evidence="1">Uncharacterized protein</fullName>
    </submittedName>
</protein>
<gene>
    <name evidence="1" type="ORF">NERG_00131</name>
</gene>
<dbReference type="Proteomes" id="UP000005622">
    <property type="component" value="Unassembled WGS sequence"/>
</dbReference>
<name>H8Z960_NEMA1</name>